<dbReference type="GO" id="GO:0007264">
    <property type="term" value="P:small GTPase-mediated signal transduction"/>
    <property type="evidence" value="ECO:0007669"/>
    <property type="project" value="InterPro"/>
</dbReference>
<dbReference type="CDD" id="cd00157">
    <property type="entry name" value="Rho"/>
    <property type="match status" value="1"/>
</dbReference>
<protein>
    <submittedName>
        <fullName evidence="4">Uncharacterized protein</fullName>
    </submittedName>
</protein>
<dbReference type="SUPFAM" id="SSF52540">
    <property type="entry name" value="P-loop containing nucleoside triphosphate hydrolases"/>
    <property type="match status" value="1"/>
</dbReference>
<feature type="compositionally biased region" description="Low complexity" evidence="3">
    <location>
        <begin position="326"/>
        <end position="368"/>
    </location>
</feature>
<dbReference type="InterPro" id="IPR001806">
    <property type="entry name" value="Small_GTPase"/>
</dbReference>
<evidence type="ECO:0000256" key="2">
    <source>
        <dbReference type="ARBA" id="ARBA00023134"/>
    </source>
</evidence>
<keyword evidence="1" id="KW-0547">Nucleotide-binding</keyword>
<keyword evidence="2" id="KW-0342">GTP-binding</keyword>
<dbReference type="PRINTS" id="PR00449">
    <property type="entry name" value="RASTRNSFRMNG"/>
</dbReference>
<dbReference type="Gene3D" id="3.40.50.300">
    <property type="entry name" value="P-loop containing nucleotide triphosphate hydrolases"/>
    <property type="match status" value="1"/>
</dbReference>
<accession>A0A7S0H0W9</accession>
<organism evidence="4">
    <name type="scientific">Amorphochlora amoebiformis</name>
    <dbReference type="NCBI Taxonomy" id="1561963"/>
    <lineage>
        <taxon>Eukaryota</taxon>
        <taxon>Sar</taxon>
        <taxon>Rhizaria</taxon>
        <taxon>Cercozoa</taxon>
        <taxon>Chlorarachniophyceae</taxon>
        <taxon>Amorphochlora</taxon>
    </lineage>
</organism>
<evidence type="ECO:0000313" key="4">
    <source>
        <dbReference type="EMBL" id="CAD8458564.1"/>
    </source>
</evidence>
<dbReference type="InterPro" id="IPR005225">
    <property type="entry name" value="Small_GTP-bd"/>
</dbReference>
<reference evidence="4" key="1">
    <citation type="submission" date="2021-01" db="EMBL/GenBank/DDBJ databases">
        <authorList>
            <person name="Corre E."/>
            <person name="Pelletier E."/>
            <person name="Niang G."/>
            <person name="Scheremetjew M."/>
            <person name="Finn R."/>
            <person name="Kale V."/>
            <person name="Holt S."/>
            <person name="Cochrane G."/>
            <person name="Meng A."/>
            <person name="Brown T."/>
            <person name="Cohen L."/>
        </authorList>
    </citation>
    <scope>NUCLEOTIDE SEQUENCE</scope>
    <source>
        <strain evidence="4">CCMP2058</strain>
    </source>
</reference>
<evidence type="ECO:0000256" key="3">
    <source>
        <dbReference type="SAM" id="MobiDB-lite"/>
    </source>
</evidence>
<name>A0A7S0H0W9_9EUKA</name>
<dbReference type="InterPro" id="IPR027417">
    <property type="entry name" value="P-loop_NTPase"/>
</dbReference>
<feature type="region of interest" description="Disordered" evidence="3">
    <location>
        <begin position="321"/>
        <end position="375"/>
    </location>
</feature>
<evidence type="ECO:0000256" key="1">
    <source>
        <dbReference type="ARBA" id="ARBA00022741"/>
    </source>
</evidence>
<sequence>MEHVKVVVVGDQAVGKSSLLLRLTTGEKATDMEYTATIFDAYSHILQERPVFSIPTSKSSSSFHLPWSRKKKPVPPSSGVSVQIVDTGGAEQFNRLRTYCYQGADVIVLAFSVIAPPTFDGVEFRWVHEIRRFAPKAEIVLVGCKTDLRENKQMREMMRSRNISMIQPEDGTELANRLGFYDYFECSATTGQGVDGVIEGAVASVLARRAAPRLKESSSPINTRKNRPKLKIFGCMCSDPGEDYHQRMSQSMSLGRSCMAFENSHNVYFRSANLPKCTFPSPAPLCVSKGSMPTATASSFVSASALASPVLPQLTLPMPALKIPKSPGSVRSHSSYGSRVSSRSRANSHISSRSRANSRGNSNSTRASPMPTERV</sequence>
<dbReference type="SMART" id="SM00174">
    <property type="entry name" value="RHO"/>
    <property type="match status" value="1"/>
</dbReference>
<dbReference type="PROSITE" id="PS51419">
    <property type="entry name" value="RAB"/>
    <property type="match status" value="1"/>
</dbReference>
<dbReference type="PROSITE" id="PS51421">
    <property type="entry name" value="RAS"/>
    <property type="match status" value="1"/>
</dbReference>
<dbReference type="PROSITE" id="PS51420">
    <property type="entry name" value="RHO"/>
    <property type="match status" value="1"/>
</dbReference>
<dbReference type="PANTHER" id="PTHR24072">
    <property type="entry name" value="RHO FAMILY GTPASE"/>
    <property type="match status" value="1"/>
</dbReference>
<dbReference type="SMART" id="SM00175">
    <property type="entry name" value="RAB"/>
    <property type="match status" value="1"/>
</dbReference>
<dbReference type="NCBIfam" id="TIGR00231">
    <property type="entry name" value="small_GTP"/>
    <property type="match status" value="1"/>
</dbReference>
<dbReference type="Pfam" id="PF00071">
    <property type="entry name" value="Ras"/>
    <property type="match status" value="2"/>
</dbReference>
<dbReference type="GO" id="GO:0005525">
    <property type="term" value="F:GTP binding"/>
    <property type="evidence" value="ECO:0007669"/>
    <property type="project" value="UniProtKB-KW"/>
</dbReference>
<dbReference type="SMART" id="SM00173">
    <property type="entry name" value="RAS"/>
    <property type="match status" value="1"/>
</dbReference>
<dbReference type="InterPro" id="IPR003578">
    <property type="entry name" value="Small_GTPase_Rho"/>
</dbReference>
<proteinExistence type="predicted"/>
<gene>
    <name evidence="4" type="ORF">LAMO00422_LOCUS17515</name>
</gene>
<dbReference type="AlphaFoldDB" id="A0A7S0H0W9"/>
<dbReference type="GO" id="GO:0003924">
    <property type="term" value="F:GTPase activity"/>
    <property type="evidence" value="ECO:0007669"/>
    <property type="project" value="InterPro"/>
</dbReference>
<dbReference type="EMBL" id="HBEM01025818">
    <property type="protein sequence ID" value="CAD8458564.1"/>
    <property type="molecule type" value="Transcribed_RNA"/>
</dbReference>